<dbReference type="VEuPathDB" id="FungiDB:ACJ73_10100"/>
<organism evidence="1 2">
    <name type="scientific">Blastomyces percursus</name>
    <dbReference type="NCBI Taxonomy" id="1658174"/>
    <lineage>
        <taxon>Eukaryota</taxon>
        <taxon>Fungi</taxon>
        <taxon>Dikarya</taxon>
        <taxon>Ascomycota</taxon>
        <taxon>Pezizomycotina</taxon>
        <taxon>Eurotiomycetes</taxon>
        <taxon>Eurotiomycetidae</taxon>
        <taxon>Onygenales</taxon>
        <taxon>Ajellomycetaceae</taxon>
        <taxon>Blastomyces</taxon>
    </lineage>
</organism>
<protein>
    <submittedName>
        <fullName evidence="1">Uncharacterized protein</fullName>
    </submittedName>
</protein>
<keyword evidence="2" id="KW-1185">Reference proteome</keyword>
<name>A0A1J9Q0H4_9EURO</name>
<reference evidence="1 2" key="1">
    <citation type="submission" date="2015-08" db="EMBL/GenBank/DDBJ databases">
        <title>Emmonsia species relationships and genome sequence.</title>
        <authorList>
            <person name="Cuomo C.A."/>
            <person name="Schwartz I.S."/>
            <person name="Kenyon C."/>
            <person name="De Hoog G.S."/>
            <person name="Govender N.P."/>
            <person name="Botha A."/>
            <person name="Moreno L."/>
            <person name="De Vries M."/>
            <person name="Munoz J.F."/>
            <person name="Stielow J.B."/>
        </authorList>
    </citation>
    <scope>NUCLEOTIDE SEQUENCE [LARGE SCALE GENOMIC DNA]</scope>
    <source>
        <strain evidence="1 2">EI222</strain>
    </source>
</reference>
<gene>
    <name evidence="1" type="ORF">ACJ73_10100</name>
</gene>
<dbReference type="Proteomes" id="UP000242791">
    <property type="component" value="Unassembled WGS sequence"/>
</dbReference>
<comment type="caution">
    <text evidence="1">The sequence shown here is derived from an EMBL/GenBank/DDBJ whole genome shotgun (WGS) entry which is preliminary data.</text>
</comment>
<proteinExistence type="predicted"/>
<dbReference type="EMBL" id="LGTZ01003363">
    <property type="protein sequence ID" value="OJD09767.1"/>
    <property type="molecule type" value="Genomic_DNA"/>
</dbReference>
<evidence type="ECO:0000313" key="1">
    <source>
        <dbReference type="EMBL" id="OJD09767.1"/>
    </source>
</evidence>
<evidence type="ECO:0000313" key="2">
    <source>
        <dbReference type="Proteomes" id="UP000242791"/>
    </source>
</evidence>
<accession>A0A1J9Q0H4</accession>
<dbReference type="AlphaFoldDB" id="A0A1J9Q0H4"/>
<sequence length="75" mass="8581">MKSSSFVFRSAIEGLGPEFRRAPLLRSKISLPHNYIGEDVIRVRLFDVQAPLFYKPEAKGGDLNHHGKSEEKRKK</sequence>